<dbReference type="Pfam" id="PF02470">
    <property type="entry name" value="MlaD"/>
    <property type="match status" value="1"/>
</dbReference>
<dbReference type="PANTHER" id="PTHR36698:SF2">
    <property type="entry name" value="MCE_MLAD DOMAIN-CONTAINING PROTEIN"/>
    <property type="match status" value="1"/>
</dbReference>
<dbReference type="Proteomes" id="UP000291088">
    <property type="component" value="Unassembled WGS sequence"/>
</dbReference>
<dbReference type="AlphaFoldDB" id="A0A4Q2T5I2"/>
<evidence type="ECO:0000313" key="3">
    <source>
        <dbReference type="EMBL" id="RYC12234.1"/>
    </source>
</evidence>
<proteinExistence type="predicted"/>
<keyword evidence="1" id="KW-0472">Membrane</keyword>
<dbReference type="RefSeq" id="WP_129332661.1">
    <property type="nucleotide sequence ID" value="NZ_SDVB01000238.1"/>
</dbReference>
<keyword evidence="4" id="KW-1185">Reference proteome</keyword>
<keyword evidence="1" id="KW-0812">Transmembrane</keyword>
<reference evidence="3 4" key="1">
    <citation type="submission" date="2019-01" db="EMBL/GenBank/DDBJ databases">
        <authorList>
            <person name="Deng T."/>
        </authorList>
    </citation>
    <scope>NUCLEOTIDE SEQUENCE [LARGE SCALE GENOMIC DNA]</scope>
    <source>
        <strain evidence="3 4">F8825</strain>
    </source>
</reference>
<dbReference type="PANTHER" id="PTHR36698">
    <property type="entry name" value="BLL5892 PROTEIN"/>
    <property type="match status" value="1"/>
</dbReference>
<evidence type="ECO:0000259" key="2">
    <source>
        <dbReference type="Pfam" id="PF02470"/>
    </source>
</evidence>
<dbReference type="OrthoDB" id="9808689at2"/>
<keyword evidence="1" id="KW-1133">Transmembrane helix</keyword>
<dbReference type="Gene3D" id="1.20.58.60">
    <property type="match status" value="1"/>
</dbReference>
<protein>
    <submittedName>
        <fullName evidence="3">MCE family protein</fullName>
    </submittedName>
</protein>
<dbReference type="EMBL" id="SDVB01000238">
    <property type="protein sequence ID" value="RYC12234.1"/>
    <property type="molecule type" value="Genomic_DNA"/>
</dbReference>
<evidence type="ECO:0000256" key="1">
    <source>
        <dbReference type="SAM" id="Phobius"/>
    </source>
</evidence>
<dbReference type="InterPro" id="IPR003399">
    <property type="entry name" value="Mce/MlaD"/>
</dbReference>
<evidence type="ECO:0000313" key="4">
    <source>
        <dbReference type="Proteomes" id="UP000291088"/>
    </source>
</evidence>
<dbReference type="SUPFAM" id="SSF58104">
    <property type="entry name" value="Methyl-accepting chemotaxis protein (MCP) signaling domain"/>
    <property type="match status" value="1"/>
</dbReference>
<sequence length="456" mass="48787">METRANYAIVGFFTVFVIAAAFGFVYWMAEYGRGGPVAALTIKIPGSANGLSIGSPVRFNGIAVGTVRSLVIDKDDPKFSIANTEVQADAPVTQSTKAVLEIQGLTGAAYIELSGTEAGGENILQRELSTGEPAVLVAEQSSVTNLLSTADKILRRADDAIGQFQGFVNDARGPLTNTIKNAETFSKSLADNADGIDKFLKSVSDLSDSVSGLSGRLDSTLSAAEDLFRALNSEKIDRILANTEKFTGSLAETADKVGPAIDSFKETAETFQKFGVSAEETLAHVRELVAAVDRQKVSKVVDDVSVASADARAAVANFQQFSEKITARQPDIDQAITDFTQLGNKLNNASDQLDGILKKVDAFLGSGEADSLSVEARKTLVSIRNTADNLNARIGPIADNFARFSNTGLRDIQALVDDTRQTVRGLDDAINNFDRNPQRLLFGGETVKQYDGRTRR</sequence>
<name>A0A4Q2T5I2_9HYPH</name>
<feature type="transmembrane region" description="Helical" evidence="1">
    <location>
        <begin position="7"/>
        <end position="29"/>
    </location>
</feature>
<accession>A0A4Q2T5I2</accession>
<feature type="domain" description="Mce/MlaD" evidence="2">
    <location>
        <begin position="47"/>
        <end position="114"/>
    </location>
</feature>
<comment type="caution">
    <text evidence="3">The sequence shown here is derived from an EMBL/GenBank/DDBJ whole genome shotgun (WGS) entry which is preliminary data.</text>
</comment>
<gene>
    <name evidence="3" type="ORF">EUU22_14385</name>
</gene>
<organism evidence="3 4">
    <name type="scientific">Ciceribacter ferrooxidans</name>
    <dbReference type="NCBI Taxonomy" id="2509717"/>
    <lineage>
        <taxon>Bacteria</taxon>
        <taxon>Pseudomonadati</taxon>
        <taxon>Pseudomonadota</taxon>
        <taxon>Alphaproteobacteria</taxon>
        <taxon>Hyphomicrobiales</taxon>
        <taxon>Rhizobiaceae</taxon>
        <taxon>Ciceribacter</taxon>
    </lineage>
</organism>